<organism evidence="10 11">
    <name type="scientific">Caproicibacterium amylolyticum</name>
    <dbReference type="NCBI Taxonomy" id="2766537"/>
    <lineage>
        <taxon>Bacteria</taxon>
        <taxon>Bacillati</taxon>
        <taxon>Bacillota</taxon>
        <taxon>Clostridia</taxon>
        <taxon>Eubacteriales</taxon>
        <taxon>Oscillospiraceae</taxon>
        <taxon>Caproicibacterium</taxon>
    </lineage>
</organism>
<keyword evidence="11" id="KW-1185">Reference proteome</keyword>
<dbReference type="GO" id="GO:0003677">
    <property type="term" value="F:DNA binding"/>
    <property type="evidence" value="ECO:0007669"/>
    <property type="project" value="InterPro"/>
</dbReference>
<evidence type="ECO:0000256" key="2">
    <source>
        <dbReference type="ARBA" id="ARBA00022490"/>
    </source>
</evidence>
<dbReference type="SMART" id="SM00448">
    <property type="entry name" value="REC"/>
    <property type="match status" value="1"/>
</dbReference>
<evidence type="ECO:0000256" key="7">
    <source>
        <dbReference type="PROSITE-ProRule" id="PRU00169"/>
    </source>
</evidence>
<evidence type="ECO:0000313" key="10">
    <source>
        <dbReference type="EMBL" id="QNO16883.1"/>
    </source>
</evidence>
<evidence type="ECO:0000256" key="6">
    <source>
        <dbReference type="ARBA" id="ARBA00037164"/>
    </source>
</evidence>
<keyword evidence="7" id="KW-0597">Phosphoprotein</keyword>
<reference evidence="10 11" key="1">
    <citation type="submission" date="2020-08" db="EMBL/GenBank/DDBJ databases">
        <authorList>
            <person name="Ren C."/>
            <person name="Gu Y."/>
            <person name="Xu Y."/>
        </authorList>
    </citation>
    <scope>NUCLEOTIDE SEQUENCE [LARGE SCALE GENOMIC DNA]</scope>
    <source>
        <strain evidence="10 11">LBM18003</strain>
    </source>
</reference>
<protein>
    <recommendedName>
        <fullName evidence="1">Stage 0 sporulation protein A homolog</fullName>
    </recommendedName>
</protein>
<dbReference type="RefSeq" id="WP_212505950.1">
    <property type="nucleotide sequence ID" value="NZ_CP060696.1"/>
</dbReference>
<dbReference type="InterPro" id="IPR001789">
    <property type="entry name" value="Sig_transdc_resp-reg_receiver"/>
</dbReference>
<evidence type="ECO:0000256" key="1">
    <source>
        <dbReference type="ARBA" id="ARBA00018672"/>
    </source>
</evidence>
<sequence length="243" mass="27959">MEKEETLRFAICDDERAYQERLQEATKAYMAEHGIPYILDVFASGEELLASETIYGMILLDVQLTGMDGMQVAMKVKAASPDTMIIFISSFVQYASLGYQSAIRYILKSQLDEYFAESLDAAISQLYLQSDTVPIRYGKKAVEVPLKEILYFESNKRIVELHFESEGKKRFPDQCYGKLEEYAELLRGNNFFQCHKSFLVNLKKVECLQQEAFLMRNGDQVPISRRLSQNTKLAYNQFLIKNG</sequence>
<feature type="domain" description="Response regulatory" evidence="8">
    <location>
        <begin position="8"/>
        <end position="123"/>
    </location>
</feature>
<dbReference type="SMART" id="SM00850">
    <property type="entry name" value="LytTR"/>
    <property type="match status" value="1"/>
</dbReference>
<feature type="domain" description="HTH LytTR-type" evidence="9">
    <location>
        <begin position="133"/>
        <end position="237"/>
    </location>
</feature>
<dbReference type="PROSITE" id="PS50930">
    <property type="entry name" value="HTH_LYTTR"/>
    <property type="match status" value="1"/>
</dbReference>
<dbReference type="PANTHER" id="PTHR37299:SF3">
    <property type="entry name" value="STAGE 0 SPORULATION PROTEIN A HOMOLOG"/>
    <property type="match status" value="1"/>
</dbReference>
<keyword evidence="3" id="KW-0902">Two-component regulatory system</keyword>
<dbReference type="KEGG" id="caml:H6X83_07830"/>
<dbReference type="EMBL" id="CP060696">
    <property type="protein sequence ID" value="QNO16883.1"/>
    <property type="molecule type" value="Genomic_DNA"/>
</dbReference>
<evidence type="ECO:0000259" key="8">
    <source>
        <dbReference type="PROSITE" id="PS50110"/>
    </source>
</evidence>
<evidence type="ECO:0000259" key="9">
    <source>
        <dbReference type="PROSITE" id="PS50930"/>
    </source>
</evidence>
<dbReference type="AlphaFoldDB" id="A0A7G9WDX1"/>
<dbReference type="InterPro" id="IPR046947">
    <property type="entry name" value="LytR-like"/>
</dbReference>
<name>A0A7G9WDX1_9FIRM</name>
<dbReference type="InterPro" id="IPR007492">
    <property type="entry name" value="LytTR_DNA-bd_dom"/>
</dbReference>
<dbReference type="Gene3D" id="2.40.50.1020">
    <property type="entry name" value="LytTr DNA-binding domain"/>
    <property type="match status" value="1"/>
</dbReference>
<dbReference type="Pfam" id="PF04397">
    <property type="entry name" value="LytTR"/>
    <property type="match status" value="1"/>
</dbReference>
<proteinExistence type="predicted"/>
<dbReference type="Gene3D" id="3.40.50.2300">
    <property type="match status" value="1"/>
</dbReference>
<dbReference type="Proteomes" id="UP000516046">
    <property type="component" value="Chromosome"/>
</dbReference>
<comment type="function">
    <text evidence="6">Required for high-level post-exponential phase expression of a series of secreted proteins.</text>
</comment>
<dbReference type="InterPro" id="IPR011006">
    <property type="entry name" value="CheY-like_superfamily"/>
</dbReference>
<dbReference type="GO" id="GO:0000156">
    <property type="term" value="F:phosphorelay response regulator activity"/>
    <property type="evidence" value="ECO:0007669"/>
    <property type="project" value="InterPro"/>
</dbReference>
<keyword evidence="2" id="KW-0963">Cytoplasm</keyword>
<keyword evidence="4" id="KW-0010">Activator</keyword>
<evidence type="ECO:0000256" key="3">
    <source>
        <dbReference type="ARBA" id="ARBA00023012"/>
    </source>
</evidence>
<comment type="function">
    <text evidence="5">May play the central regulatory role in sporulation. It may be an element of the effector pathway responsible for the activation of sporulation genes in response to nutritional stress. Spo0A may act in concert with spo0H (a sigma factor) to control the expression of some genes that are critical to the sporulation process.</text>
</comment>
<dbReference type="PANTHER" id="PTHR37299">
    <property type="entry name" value="TRANSCRIPTIONAL REGULATOR-RELATED"/>
    <property type="match status" value="1"/>
</dbReference>
<gene>
    <name evidence="10" type="ORF">H6X83_07830</name>
</gene>
<accession>A0A7G9WDX1</accession>
<dbReference type="PROSITE" id="PS50110">
    <property type="entry name" value="RESPONSE_REGULATORY"/>
    <property type="match status" value="1"/>
</dbReference>
<evidence type="ECO:0000256" key="4">
    <source>
        <dbReference type="ARBA" id="ARBA00023159"/>
    </source>
</evidence>
<feature type="modified residue" description="4-aspartylphosphate" evidence="7">
    <location>
        <position position="61"/>
    </location>
</feature>
<evidence type="ECO:0000313" key="11">
    <source>
        <dbReference type="Proteomes" id="UP000516046"/>
    </source>
</evidence>
<dbReference type="SUPFAM" id="SSF52172">
    <property type="entry name" value="CheY-like"/>
    <property type="match status" value="1"/>
</dbReference>
<dbReference type="Pfam" id="PF00072">
    <property type="entry name" value="Response_reg"/>
    <property type="match status" value="1"/>
</dbReference>
<evidence type="ECO:0000256" key="5">
    <source>
        <dbReference type="ARBA" id="ARBA00024867"/>
    </source>
</evidence>